<keyword evidence="3" id="KW-0732">Signal</keyword>
<dbReference type="PROSITE" id="PS51257">
    <property type="entry name" value="PROKAR_LIPOPROTEIN"/>
    <property type="match status" value="1"/>
</dbReference>
<dbReference type="SUPFAM" id="SSF48452">
    <property type="entry name" value="TPR-like"/>
    <property type="match status" value="1"/>
</dbReference>
<organism evidence="8 9">
    <name type="scientific">Pedobacter segetis</name>
    <dbReference type="NCBI Taxonomy" id="2793069"/>
    <lineage>
        <taxon>Bacteria</taxon>
        <taxon>Pseudomonadati</taxon>
        <taxon>Bacteroidota</taxon>
        <taxon>Sphingobacteriia</taxon>
        <taxon>Sphingobacteriales</taxon>
        <taxon>Sphingobacteriaceae</taxon>
        <taxon>Pedobacter</taxon>
    </lineage>
</organism>
<keyword evidence="4" id="KW-0472">Membrane</keyword>
<gene>
    <name evidence="8" type="ORF">I5M32_08835</name>
</gene>
<keyword evidence="9" id="KW-1185">Reference proteome</keyword>
<comment type="similarity">
    <text evidence="2">Belongs to the SusD family.</text>
</comment>
<dbReference type="Pfam" id="PF07980">
    <property type="entry name" value="SusD_RagB"/>
    <property type="match status" value="1"/>
</dbReference>
<accession>A0ABS1BJJ4</accession>
<feature type="domain" description="SusD-like N-terminal" evidence="7">
    <location>
        <begin position="22"/>
        <end position="226"/>
    </location>
</feature>
<keyword evidence="5" id="KW-0998">Cell outer membrane</keyword>
<protein>
    <submittedName>
        <fullName evidence="8">RagB/SusD family nutrient uptake outer membrane protein</fullName>
    </submittedName>
</protein>
<evidence type="ECO:0000256" key="1">
    <source>
        <dbReference type="ARBA" id="ARBA00004442"/>
    </source>
</evidence>
<proteinExistence type="inferred from homology"/>
<evidence type="ECO:0000256" key="2">
    <source>
        <dbReference type="ARBA" id="ARBA00006275"/>
    </source>
</evidence>
<dbReference type="CDD" id="cd08977">
    <property type="entry name" value="SusD"/>
    <property type="match status" value="1"/>
</dbReference>
<dbReference type="RefSeq" id="WP_200585876.1">
    <property type="nucleotide sequence ID" value="NZ_JAEHFY010000011.1"/>
</dbReference>
<evidence type="ECO:0000256" key="5">
    <source>
        <dbReference type="ARBA" id="ARBA00023237"/>
    </source>
</evidence>
<dbReference type="EMBL" id="JAEHFY010000011">
    <property type="protein sequence ID" value="MBK0383062.1"/>
    <property type="molecule type" value="Genomic_DNA"/>
</dbReference>
<comment type="subcellular location">
    <subcellularLocation>
        <location evidence="1">Cell outer membrane</location>
    </subcellularLocation>
</comment>
<evidence type="ECO:0000313" key="8">
    <source>
        <dbReference type="EMBL" id="MBK0383062.1"/>
    </source>
</evidence>
<feature type="domain" description="RagB/SusD" evidence="6">
    <location>
        <begin position="266"/>
        <end position="516"/>
    </location>
</feature>
<dbReference type="InterPro" id="IPR011990">
    <property type="entry name" value="TPR-like_helical_dom_sf"/>
</dbReference>
<evidence type="ECO:0000256" key="3">
    <source>
        <dbReference type="ARBA" id="ARBA00022729"/>
    </source>
</evidence>
<dbReference type="InterPro" id="IPR012944">
    <property type="entry name" value="SusD_RagB_dom"/>
</dbReference>
<name>A0ABS1BJJ4_9SPHI</name>
<evidence type="ECO:0000313" key="9">
    <source>
        <dbReference type="Proteomes" id="UP000660024"/>
    </source>
</evidence>
<sequence length="517" mass="57262">MKKTITFLLYFSVFMISGCSKDFLNESNPNTLSEETFWQTPADVDRALAGCYSALQNNQMYNGSANYTTAGLIRLDIITDDSYANNQGIDGGAVARGEHSPTDGYVNGLWTGCYRLIARCNVFLENVDRVTSVPEASRNTMKAEVRFLRALAYQNLAMIFRDVPLITKTQTLAESKVPKNLNSEINAFIISELKDISSSADLPITATAVGRVEKGAALALLARQYLYVKDYPNAAATAKTVMDIPNRYDLKTPDSTLFKLAGESSKEIIFRVAYAGPSLGVGSGYAGYFSPAPPVGYVALPNLANEFYFKDGKPKSTSALYVPSNELTNRDPRFDATFLTSKSLFRGKPLTANNLVPTGYRVRKFTEETSIVNFDSGQDFYVIRYPEVLLTRAEALVESGSYTESEVDGLIDKVRARATMPTVEAVEGTNLSQAQLRAIIRHERRVELAFEGLRFYDLKRWGIYEQEAVTKYLAVDKAAIPGLQGRLLIGEVKHSVFPIPQRELDANNALVQADEWK</sequence>
<evidence type="ECO:0000259" key="6">
    <source>
        <dbReference type="Pfam" id="PF07980"/>
    </source>
</evidence>
<dbReference type="Gene3D" id="1.25.40.390">
    <property type="match status" value="1"/>
</dbReference>
<evidence type="ECO:0000256" key="4">
    <source>
        <dbReference type="ARBA" id="ARBA00023136"/>
    </source>
</evidence>
<dbReference type="InterPro" id="IPR033985">
    <property type="entry name" value="SusD-like_N"/>
</dbReference>
<dbReference type="Pfam" id="PF14322">
    <property type="entry name" value="SusD-like_3"/>
    <property type="match status" value="1"/>
</dbReference>
<reference evidence="8 9" key="1">
    <citation type="submission" date="2020-12" db="EMBL/GenBank/DDBJ databases">
        <title>Bacterial novel species Pedobacter sp. SD-b isolated from soil.</title>
        <authorList>
            <person name="Jung H.-Y."/>
        </authorList>
    </citation>
    <scope>NUCLEOTIDE SEQUENCE [LARGE SCALE GENOMIC DNA]</scope>
    <source>
        <strain evidence="8 9">SD-b</strain>
    </source>
</reference>
<evidence type="ECO:0000259" key="7">
    <source>
        <dbReference type="Pfam" id="PF14322"/>
    </source>
</evidence>
<dbReference type="Proteomes" id="UP000660024">
    <property type="component" value="Unassembled WGS sequence"/>
</dbReference>
<comment type="caution">
    <text evidence="8">The sequence shown here is derived from an EMBL/GenBank/DDBJ whole genome shotgun (WGS) entry which is preliminary data.</text>
</comment>